<keyword evidence="3" id="KW-1185">Reference proteome</keyword>
<evidence type="ECO:0000313" key="2">
    <source>
        <dbReference type="EMBL" id="SDE74417.1"/>
    </source>
</evidence>
<evidence type="ECO:0008006" key="4">
    <source>
        <dbReference type="Google" id="ProtNLM"/>
    </source>
</evidence>
<evidence type="ECO:0000313" key="3">
    <source>
        <dbReference type="Proteomes" id="UP000199321"/>
    </source>
</evidence>
<feature type="signal peptide" evidence="1">
    <location>
        <begin position="1"/>
        <end position="20"/>
    </location>
</feature>
<dbReference type="EMBL" id="FNBA01000002">
    <property type="protein sequence ID" value="SDE74417.1"/>
    <property type="molecule type" value="Genomic_DNA"/>
</dbReference>
<sequence>MLKKLFLLLLTITCTTPLFAQDEPIKIIEEKVVNRLMLYAVNETDTDYDVTITVEGTDFRQSTAKPRAIRVPATSKVNVSRLMLIKGKDPKYTYKLKVTDSLSRRALRKKFDLIKVNPKKQITVYITENCKGCDSIMKPLQDSKYKFTSYNLAEKPEIKNQLKMAIPAIETMETPVFSLGGLLFPDIVNYDELIEELNKEKK</sequence>
<name>A0A1G7FEZ4_9FLAO</name>
<proteinExistence type="predicted"/>
<dbReference type="STRING" id="227084.SAMN05421855_102517"/>
<dbReference type="InterPro" id="IPR036249">
    <property type="entry name" value="Thioredoxin-like_sf"/>
</dbReference>
<evidence type="ECO:0000256" key="1">
    <source>
        <dbReference type="SAM" id="SignalP"/>
    </source>
</evidence>
<dbReference type="Proteomes" id="UP000199321">
    <property type="component" value="Unassembled WGS sequence"/>
</dbReference>
<dbReference type="Gene3D" id="3.40.30.10">
    <property type="entry name" value="Glutaredoxin"/>
    <property type="match status" value="1"/>
</dbReference>
<keyword evidence="1" id="KW-0732">Signal</keyword>
<protein>
    <recommendedName>
        <fullName evidence="4">Glutaredoxin</fullName>
    </recommendedName>
</protein>
<accession>A0A1G7FEZ4</accession>
<dbReference type="AlphaFoldDB" id="A0A1G7FEZ4"/>
<dbReference type="SUPFAM" id="SSF52833">
    <property type="entry name" value="Thioredoxin-like"/>
    <property type="match status" value="1"/>
</dbReference>
<reference evidence="2 3" key="1">
    <citation type="submission" date="2016-10" db="EMBL/GenBank/DDBJ databases">
        <authorList>
            <person name="de Groot N.N."/>
        </authorList>
    </citation>
    <scope>NUCLEOTIDE SEQUENCE [LARGE SCALE GENOMIC DNA]</scope>
    <source>
        <strain evidence="2 3">DSM 16195</strain>
    </source>
</reference>
<dbReference type="OrthoDB" id="1441364at2"/>
<feature type="chain" id="PRO_5011545937" description="Glutaredoxin" evidence="1">
    <location>
        <begin position="21"/>
        <end position="202"/>
    </location>
</feature>
<dbReference type="RefSeq" id="WP_093143135.1">
    <property type="nucleotide sequence ID" value="NZ_BMWO01000002.1"/>
</dbReference>
<gene>
    <name evidence="2" type="ORF">SAMN05421855_102517</name>
</gene>
<organism evidence="2 3">
    <name type="scientific">Ulvibacter litoralis</name>
    <dbReference type="NCBI Taxonomy" id="227084"/>
    <lineage>
        <taxon>Bacteria</taxon>
        <taxon>Pseudomonadati</taxon>
        <taxon>Bacteroidota</taxon>
        <taxon>Flavobacteriia</taxon>
        <taxon>Flavobacteriales</taxon>
        <taxon>Flavobacteriaceae</taxon>
        <taxon>Ulvibacter</taxon>
    </lineage>
</organism>